<dbReference type="GO" id="GO:0005886">
    <property type="term" value="C:plasma membrane"/>
    <property type="evidence" value="ECO:0007669"/>
    <property type="project" value="TreeGrafter"/>
</dbReference>
<dbReference type="Pfam" id="PF07690">
    <property type="entry name" value="MFS_1"/>
    <property type="match status" value="1"/>
</dbReference>
<dbReference type="InterPro" id="IPR036259">
    <property type="entry name" value="MFS_trans_sf"/>
</dbReference>
<dbReference type="InterPro" id="IPR011701">
    <property type="entry name" value="MFS"/>
</dbReference>
<organism evidence="6 7">
    <name type="scientific">Gomphillus americanus</name>
    <dbReference type="NCBI Taxonomy" id="1940652"/>
    <lineage>
        <taxon>Eukaryota</taxon>
        <taxon>Fungi</taxon>
        <taxon>Dikarya</taxon>
        <taxon>Ascomycota</taxon>
        <taxon>Pezizomycotina</taxon>
        <taxon>Lecanoromycetes</taxon>
        <taxon>OSLEUM clade</taxon>
        <taxon>Ostropomycetidae</taxon>
        <taxon>Ostropales</taxon>
        <taxon>Graphidaceae</taxon>
        <taxon>Gomphilloideae</taxon>
        <taxon>Gomphillus</taxon>
    </lineage>
</organism>
<evidence type="ECO:0000256" key="5">
    <source>
        <dbReference type="SAM" id="Phobius"/>
    </source>
</evidence>
<proteinExistence type="predicted"/>
<feature type="transmembrane region" description="Helical" evidence="5">
    <location>
        <begin position="53"/>
        <end position="76"/>
    </location>
</feature>
<evidence type="ECO:0000256" key="2">
    <source>
        <dbReference type="ARBA" id="ARBA00022692"/>
    </source>
</evidence>
<reference evidence="6" key="1">
    <citation type="submission" date="2021-03" db="EMBL/GenBank/DDBJ databases">
        <authorList>
            <person name="Tagirdzhanova G."/>
        </authorList>
    </citation>
    <scope>NUCLEOTIDE SEQUENCE</scope>
</reference>
<feature type="transmembrane region" description="Helical" evidence="5">
    <location>
        <begin position="284"/>
        <end position="304"/>
    </location>
</feature>
<dbReference type="GO" id="GO:0022857">
    <property type="term" value="F:transmembrane transporter activity"/>
    <property type="evidence" value="ECO:0007669"/>
    <property type="project" value="InterPro"/>
</dbReference>
<feature type="transmembrane region" description="Helical" evidence="5">
    <location>
        <begin position="147"/>
        <end position="166"/>
    </location>
</feature>
<dbReference type="SUPFAM" id="SSF103473">
    <property type="entry name" value="MFS general substrate transporter"/>
    <property type="match status" value="1"/>
</dbReference>
<keyword evidence="4 5" id="KW-0472">Membrane</keyword>
<evidence type="ECO:0000256" key="1">
    <source>
        <dbReference type="ARBA" id="ARBA00004141"/>
    </source>
</evidence>
<feature type="transmembrane region" description="Helical" evidence="5">
    <location>
        <begin position="400"/>
        <end position="423"/>
    </location>
</feature>
<feature type="transmembrane region" description="Helical" evidence="5">
    <location>
        <begin position="88"/>
        <end position="107"/>
    </location>
</feature>
<feature type="transmembrane region" description="Helical" evidence="5">
    <location>
        <begin position="178"/>
        <end position="198"/>
    </location>
</feature>
<dbReference type="OrthoDB" id="5403280at2759"/>
<protein>
    <recommendedName>
        <fullName evidence="8">Major facilitator superfamily (MFS) profile domain-containing protein</fullName>
    </recommendedName>
</protein>
<evidence type="ECO:0000313" key="7">
    <source>
        <dbReference type="Proteomes" id="UP000664169"/>
    </source>
</evidence>
<keyword evidence="3 5" id="KW-1133">Transmembrane helix</keyword>
<dbReference type="PANTHER" id="PTHR23502">
    <property type="entry name" value="MAJOR FACILITATOR SUPERFAMILY"/>
    <property type="match status" value="1"/>
</dbReference>
<comment type="caution">
    <text evidence="6">The sequence shown here is derived from an EMBL/GenBank/DDBJ whole genome shotgun (WGS) entry which is preliminary data.</text>
</comment>
<dbReference type="EMBL" id="CAJPDQ010000001">
    <property type="protein sequence ID" value="CAF9903572.1"/>
    <property type="molecule type" value="Genomic_DNA"/>
</dbReference>
<feature type="transmembrane region" description="Helical" evidence="5">
    <location>
        <begin position="366"/>
        <end position="388"/>
    </location>
</feature>
<sequence length="474" mass="51809">MSVQAGNTDFVASPNNPFNASAPITAFPGISHDFDVSDDDFETPFFVVTSWNLAAGLFPMVTLSLMDTYGTCLMYIVRIDSVYPMHRLRDSQISYCLFIIFVLPQALAQNFATLVVVRFFAGGFAGTLQNGVEAVVANLFETRCEQMLGVTLYILAYVGGVTLGPVQGAFAQLLGWRWIFWLQLIVYGAALPLVVFGLEETRGPIIRTKLEKTASHSRSVSKILELAPEITETLLRSGRLLVTEFIVFCFMLWSAFSYGLIFVSTESMTIVYSTVFGFETYQTGLLQVAMFIGELLGAAVYIAFQRNSVMPSQHINKKALESTDGLSRPQRNNTIEKELYLSVPATIIGLSGGLFIYAWTGYKEGAAPWIAPAIGLALQGFAVVIIITGATSYLTECYGVYAASAIGALGVGENVFAAFLPLLSLPMYRNLGFQWASSLLACVGLILVVPPLALIWKGPTARGRSRAIQELRRQ</sequence>
<keyword evidence="2 5" id="KW-0812">Transmembrane</keyword>
<dbReference type="PANTHER" id="PTHR23502:SF52">
    <property type="entry name" value="MULTIDRUG TRANSPORTER, PUTATIVE (AFU_ORTHOLOGUE AFUA_2G17730)-RELATED"/>
    <property type="match status" value="1"/>
</dbReference>
<feature type="transmembrane region" description="Helical" evidence="5">
    <location>
        <begin position="119"/>
        <end position="140"/>
    </location>
</feature>
<feature type="transmembrane region" description="Helical" evidence="5">
    <location>
        <begin position="435"/>
        <end position="456"/>
    </location>
</feature>
<evidence type="ECO:0000256" key="4">
    <source>
        <dbReference type="ARBA" id="ARBA00023136"/>
    </source>
</evidence>
<dbReference type="AlphaFoldDB" id="A0A8H3EGJ5"/>
<dbReference type="Gene3D" id="1.20.1250.20">
    <property type="entry name" value="MFS general substrate transporter like domains"/>
    <property type="match status" value="1"/>
</dbReference>
<evidence type="ECO:0008006" key="8">
    <source>
        <dbReference type="Google" id="ProtNLM"/>
    </source>
</evidence>
<feature type="transmembrane region" description="Helical" evidence="5">
    <location>
        <begin position="245"/>
        <end position="264"/>
    </location>
</feature>
<keyword evidence="7" id="KW-1185">Reference proteome</keyword>
<accession>A0A8H3EGJ5</accession>
<dbReference type="Proteomes" id="UP000664169">
    <property type="component" value="Unassembled WGS sequence"/>
</dbReference>
<gene>
    <name evidence="6" type="ORF">GOMPHAMPRED_000390</name>
</gene>
<name>A0A8H3EGJ5_9LECA</name>
<evidence type="ECO:0000256" key="3">
    <source>
        <dbReference type="ARBA" id="ARBA00022989"/>
    </source>
</evidence>
<comment type="subcellular location">
    <subcellularLocation>
        <location evidence="1">Membrane</location>
        <topology evidence="1">Multi-pass membrane protein</topology>
    </subcellularLocation>
</comment>
<evidence type="ECO:0000313" key="6">
    <source>
        <dbReference type="EMBL" id="CAF9903572.1"/>
    </source>
</evidence>
<feature type="transmembrane region" description="Helical" evidence="5">
    <location>
        <begin position="339"/>
        <end position="360"/>
    </location>
</feature>